<evidence type="ECO:0000256" key="2">
    <source>
        <dbReference type="ARBA" id="ARBA00004286"/>
    </source>
</evidence>
<comment type="similarity">
    <text evidence="3">Belongs to the BOD1 family.</text>
</comment>
<evidence type="ECO:0000313" key="14">
    <source>
        <dbReference type="Proteomes" id="UP001279410"/>
    </source>
</evidence>
<dbReference type="InterPro" id="IPR055264">
    <property type="entry name" value="BOD1/SHG1_dom"/>
</dbReference>
<organism evidence="13 14">
    <name type="scientific">Lates japonicus</name>
    <name type="common">Japanese lates</name>
    <dbReference type="NCBI Taxonomy" id="270547"/>
    <lineage>
        <taxon>Eukaryota</taxon>
        <taxon>Metazoa</taxon>
        <taxon>Chordata</taxon>
        <taxon>Craniata</taxon>
        <taxon>Vertebrata</taxon>
        <taxon>Euteleostomi</taxon>
        <taxon>Actinopterygii</taxon>
        <taxon>Neopterygii</taxon>
        <taxon>Teleostei</taxon>
        <taxon>Neoteleostei</taxon>
        <taxon>Acanthomorphata</taxon>
        <taxon>Carangaria</taxon>
        <taxon>Carangaria incertae sedis</taxon>
        <taxon>Centropomidae</taxon>
        <taxon>Lates</taxon>
    </lineage>
</organism>
<dbReference type="GO" id="GO:0005615">
    <property type="term" value="C:extracellular space"/>
    <property type="evidence" value="ECO:0007669"/>
    <property type="project" value="UniProtKB-UniRule"/>
</dbReference>
<evidence type="ECO:0000256" key="4">
    <source>
        <dbReference type="ARBA" id="ARBA00008693"/>
    </source>
</evidence>
<evidence type="ECO:0000313" key="13">
    <source>
        <dbReference type="EMBL" id="GLD46561.1"/>
    </source>
</evidence>
<dbReference type="PANTHER" id="PTHR47391">
    <property type="entry name" value="BIORIENTATION OF CHROMOSOMES IN CELL DIVISION 1 LIKE 1"/>
    <property type="match status" value="1"/>
</dbReference>
<comment type="subunit">
    <text evidence="5 10">Homodimer; disulfide-linked.</text>
</comment>
<evidence type="ECO:0000256" key="9">
    <source>
        <dbReference type="ARBA" id="ARBA00023157"/>
    </source>
</evidence>
<keyword evidence="8" id="KW-0372">Hormone</keyword>
<dbReference type="InterPro" id="IPR004978">
    <property type="entry name" value="Stanniocalcin"/>
</dbReference>
<proteinExistence type="inferred from homology"/>
<reference evidence="13" key="1">
    <citation type="submission" date="2022-08" db="EMBL/GenBank/DDBJ databases">
        <title>Genome sequencing of akame (Lates japonicus).</title>
        <authorList>
            <person name="Hashiguchi Y."/>
            <person name="Takahashi H."/>
        </authorList>
    </citation>
    <scope>NUCLEOTIDE SEQUENCE</scope>
    <source>
        <strain evidence="13">Kochi</strain>
    </source>
</reference>
<feature type="domain" description="BOD1/SHG1" evidence="12">
    <location>
        <begin position="24"/>
        <end position="95"/>
    </location>
</feature>
<evidence type="ECO:0000256" key="7">
    <source>
        <dbReference type="ARBA" id="ARBA00022454"/>
    </source>
</evidence>
<gene>
    <name evidence="13" type="ORF">AKAME5_000091000</name>
</gene>
<feature type="compositionally biased region" description="Polar residues" evidence="11">
    <location>
        <begin position="351"/>
        <end position="374"/>
    </location>
</feature>
<evidence type="ECO:0000256" key="11">
    <source>
        <dbReference type="SAM" id="MobiDB-lite"/>
    </source>
</evidence>
<protein>
    <recommendedName>
        <fullName evidence="6 10">Stanniocalcin</fullName>
        <shortName evidence="10">STC</shortName>
    </recommendedName>
    <alternativeName>
        <fullName evidence="10">Corpuscles of Stannius protein</fullName>
    </alternativeName>
</protein>
<dbReference type="EMBL" id="BRZM01000002">
    <property type="protein sequence ID" value="GLD46561.1"/>
    <property type="molecule type" value="Genomic_DNA"/>
</dbReference>
<keyword evidence="9 10" id="KW-1015">Disulfide bond</keyword>
<evidence type="ECO:0000259" key="12">
    <source>
        <dbReference type="Pfam" id="PF05205"/>
    </source>
</evidence>
<dbReference type="PANTHER" id="PTHR47391:SF1">
    <property type="entry name" value="BIORIENTATION OF CHROMOSOMES IN CELL DIVISION 1 LIKE 1"/>
    <property type="match status" value="1"/>
</dbReference>
<keyword evidence="14" id="KW-1185">Reference proteome</keyword>
<dbReference type="GO" id="GO:0006874">
    <property type="term" value="P:intracellular calcium ion homeostasis"/>
    <property type="evidence" value="ECO:0007669"/>
    <property type="project" value="UniProtKB-UniRule"/>
</dbReference>
<evidence type="ECO:0000256" key="5">
    <source>
        <dbReference type="ARBA" id="ARBA00011748"/>
    </source>
</evidence>
<evidence type="ECO:0000256" key="10">
    <source>
        <dbReference type="RuleBase" id="RU369112"/>
    </source>
</evidence>
<dbReference type="Pfam" id="PF03298">
    <property type="entry name" value="Stanniocalcin"/>
    <property type="match status" value="1"/>
</dbReference>
<comment type="similarity">
    <text evidence="4 10">Belongs to the stanniocalcin family.</text>
</comment>
<accession>A0AAD3QWW2</accession>
<keyword evidence="10" id="KW-0964">Secreted</keyword>
<evidence type="ECO:0000256" key="8">
    <source>
        <dbReference type="ARBA" id="ARBA00022702"/>
    </source>
</evidence>
<comment type="function">
    <text evidence="1 10">Its primary function is the prevention of hypercalcemia. Upon release into the circulation, it lowers calcium transport by the gills, thereby reducing its rate of influx from the environment into the extracellular compartment. STC also stimulates phosphate reabsorption by renal proximal tubules. The consequence of this action is increased levels of plasma phosphate, which combines with excess calcium and promotes its disposal into bone and scales.</text>
</comment>
<evidence type="ECO:0000256" key="3">
    <source>
        <dbReference type="ARBA" id="ARBA00008463"/>
    </source>
</evidence>
<dbReference type="Proteomes" id="UP001279410">
    <property type="component" value="Unassembled WGS sequence"/>
</dbReference>
<dbReference type="GO" id="GO:0005694">
    <property type="term" value="C:chromosome"/>
    <property type="evidence" value="ECO:0007669"/>
    <property type="project" value="UniProtKB-SubCell"/>
</dbReference>
<name>A0AAD3QWW2_LATJO</name>
<comment type="caution">
    <text evidence="13">The sequence shown here is derived from an EMBL/GenBank/DDBJ whole genome shotgun (WGS) entry which is preliminary data.</text>
</comment>
<evidence type="ECO:0000256" key="1">
    <source>
        <dbReference type="ARBA" id="ARBA00003962"/>
    </source>
</evidence>
<keyword evidence="7" id="KW-0158">Chromosome</keyword>
<dbReference type="InterPro" id="IPR043244">
    <property type="entry name" value="BOD1L1"/>
</dbReference>
<dbReference type="Pfam" id="PF05205">
    <property type="entry name" value="COMPASS-Shg1"/>
    <property type="match status" value="1"/>
</dbReference>
<comment type="subcellular location">
    <subcellularLocation>
        <location evidence="2">Chromosome</location>
    </subcellularLocation>
    <subcellularLocation>
        <location evidence="10">Secreted</location>
    </subcellularLocation>
</comment>
<evidence type="ECO:0000256" key="6">
    <source>
        <dbReference type="ARBA" id="ARBA00017831"/>
    </source>
</evidence>
<feature type="region of interest" description="Disordered" evidence="11">
    <location>
        <begin position="334"/>
        <end position="374"/>
    </location>
</feature>
<dbReference type="GO" id="GO:0005179">
    <property type="term" value="F:hormone activity"/>
    <property type="evidence" value="ECO:0007669"/>
    <property type="project" value="UniProtKB-KW"/>
</dbReference>
<sequence>MAEGTGNVGPASLPPGDPQLIAMIVEHLKNRGLFDEFRRDCLADVDTKPAYQNLRQKVDNFVTSHLSTQDWNPSINKNQMRNGLRQSVVQSGMLESGRSTGGPVRLRPQNPLRYTCWSTHNVLPVDPHDVQEKQVSQPKRRLSLQSTVEIQSCLVSSGDVGCGTFQCFNNNSCEIQGLHHICLTLLHNAGRYDSQGKSFVKDALRCMALGLRQRFSCVSRRCSAVKEMVYSLQRECYSKHQLCLALRDHMDTTGNLVQFHLMFPPGPYVELVNFLLKCGDEVRSWVSRRLRGQCEQHWGALCRSFGSTCSLSQSDTPQHTTAQPSTVPWSITAQGPVQQPTRAAEQDNRSGLDQIDNTTETGLSVSERTNGTAS</sequence>
<dbReference type="AlphaFoldDB" id="A0AAD3QWW2"/>